<evidence type="ECO:0000313" key="2">
    <source>
        <dbReference type="EMBL" id="QSS55555.1"/>
    </source>
</evidence>
<keyword evidence="1" id="KW-0812">Transmembrane</keyword>
<evidence type="ECO:0000256" key="1">
    <source>
        <dbReference type="SAM" id="Phobius"/>
    </source>
</evidence>
<dbReference type="Proteomes" id="UP000663419">
    <property type="component" value="Chromosome 4"/>
</dbReference>
<gene>
    <name evidence="2" type="ORF">I7I53_03466</name>
</gene>
<evidence type="ECO:0000313" key="3">
    <source>
        <dbReference type="Proteomes" id="UP000663419"/>
    </source>
</evidence>
<accession>A0A8A1LR00</accession>
<dbReference type="VEuPathDB" id="FungiDB:I7I53_03466"/>
<protein>
    <submittedName>
        <fullName evidence="2">Uncharacterized protein</fullName>
    </submittedName>
</protein>
<keyword evidence="1" id="KW-0472">Membrane</keyword>
<dbReference type="EMBL" id="CP069105">
    <property type="protein sequence ID" value="QSS55555.1"/>
    <property type="molecule type" value="Genomic_DNA"/>
</dbReference>
<organism evidence="2 3">
    <name type="scientific">Ajellomyces capsulatus (strain H88)</name>
    <name type="common">Darling's disease fungus</name>
    <name type="synonym">Histoplasma capsulatum</name>
    <dbReference type="NCBI Taxonomy" id="544711"/>
    <lineage>
        <taxon>Eukaryota</taxon>
        <taxon>Fungi</taxon>
        <taxon>Dikarya</taxon>
        <taxon>Ascomycota</taxon>
        <taxon>Pezizomycotina</taxon>
        <taxon>Eurotiomycetes</taxon>
        <taxon>Eurotiomycetidae</taxon>
        <taxon>Onygenales</taxon>
        <taxon>Ajellomycetaceae</taxon>
        <taxon>Histoplasma</taxon>
    </lineage>
</organism>
<feature type="transmembrane region" description="Helical" evidence="1">
    <location>
        <begin position="20"/>
        <end position="41"/>
    </location>
</feature>
<keyword evidence="1" id="KW-1133">Transmembrane helix</keyword>
<sequence>MGIPMEVIGGALRRGTRVLLLRSVMQLLPLVLLLQLMRVLLRSIEMVTVAMSLLMQPAKVKEKA</sequence>
<name>A0A8A1LR00_AJEC8</name>
<reference evidence="2" key="1">
    <citation type="submission" date="2021-01" db="EMBL/GenBank/DDBJ databases">
        <title>Chromosome-level genome assembly of a human fungal pathogen reveals clustering of transcriptionally co-regulated genes.</title>
        <authorList>
            <person name="Voorhies M."/>
            <person name="Cohen S."/>
            <person name="Shea T.P."/>
            <person name="Petrus S."/>
            <person name="Munoz J.F."/>
            <person name="Poplawski S."/>
            <person name="Goldman W.E."/>
            <person name="Michael T."/>
            <person name="Cuomo C.A."/>
            <person name="Sil A."/>
            <person name="Beyhan S."/>
        </authorList>
    </citation>
    <scope>NUCLEOTIDE SEQUENCE</scope>
    <source>
        <strain evidence="2">H88</strain>
    </source>
</reference>
<proteinExistence type="predicted"/>
<dbReference type="AlphaFoldDB" id="A0A8A1LR00"/>